<sequence length="159" mass="17332">MAKVRFFFDLSVEALAHHDDAWCAGPGVDGAALWVPYGQPPMSDEQSEAFAAALGERAGQDAERLFELMALMEEQHPHEPHEYLRFLGVVPQAQGSGIGSALMAPVLARADRAGAAAYLEATSRSKALYERHGFVASAPFAVADSPPLWPMWRRPRTID</sequence>
<comment type="caution">
    <text evidence="2">The sequence shown here is derived from an EMBL/GenBank/DDBJ whole genome shotgun (WGS) entry which is preliminary data.</text>
</comment>
<dbReference type="Proteomes" id="UP001597145">
    <property type="component" value="Unassembled WGS sequence"/>
</dbReference>
<dbReference type="PANTHER" id="PTHR42791:SF1">
    <property type="entry name" value="N-ACETYLTRANSFERASE DOMAIN-CONTAINING PROTEIN"/>
    <property type="match status" value="1"/>
</dbReference>
<evidence type="ECO:0000313" key="2">
    <source>
        <dbReference type="EMBL" id="MFD1534876.1"/>
    </source>
</evidence>
<evidence type="ECO:0000259" key="1">
    <source>
        <dbReference type="PROSITE" id="PS51186"/>
    </source>
</evidence>
<dbReference type="PROSITE" id="PS51186">
    <property type="entry name" value="GNAT"/>
    <property type="match status" value="1"/>
</dbReference>
<proteinExistence type="predicted"/>
<dbReference type="SUPFAM" id="SSF55729">
    <property type="entry name" value="Acyl-CoA N-acyltransferases (Nat)"/>
    <property type="match status" value="1"/>
</dbReference>
<dbReference type="Pfam" id="PF13508">
    <property type="entry name" value="Acetyltransf_7"/>
    <property type="match status" value="1"/>
</dbReference>
<gene>
    <name evidence="2" type="ORF">ACFSCY_36230</name>
</gene>
<dbReference type="InterPro" id="IPR016181">
    <property type="entry name" value="Acyl_CoA_acyltransferase"/>
</dbReference>
<dbReference type="RefSeq" id="WP_379660104.1">
    <property type="nucleotide sequence ID" value="NZ_JBHUCP010000046.1"/>
</dbReference>
<dbReference type="EMBL" id="JBHUCP010000046">
    <property type="protein sequence ID" value="MFD1534876.1"/>
    <property type="molecule type" value="Genomic_DNA"/>
</dbReference>
<organism evidence="2 3">
    <name type="scientific">Pseudonocardia aurantiaca</name>
    <dbReference type="NCBI Taxonomy" id="75290"/>
    <lineage>
        <taxon>Bacteria</taxon>
        <taxon>Bacillati</taxon>
        <taxon>Actinomycetota</taxon>
        <taxon>Actinomycetes</taxon>
        <taxon>Pseudonocardiales</taxon>
        <taxon>Pseudonocardiaceae</taxon>
        <taxon>Pseudonocardia</taxon>
    </lineage>
</organism>
<reference evidence="3" key="1">
    <citation type="journal article" date="2019" name="Int. J. Syst. Evol. Microbiol.">
        <title>The Global Catalogue of Microorganisms (GCM) 10K type strain sequencing project: providing services to taxonomists for standard genome sequencing and annotation.</title>
        <authorList>
            <consortium name="The Broad Institute Genomics Platform"/>
            <consortium name="The Broad Institute Genome Sequencing Center for Infectious Disease"/>
            <person name="Wu L."/>
            <person name="Ma J."/>
        </authorList>
    </citation>
    <scope>NUCLEOTIDE SEQUENCE [LARGE SCALE GENOMIC DNA]</scope>
    <source>
        <strain evidence="3">JCM 12165</strain>
    </source>
</reference>
<dbReference type="InterPro" id="IPR000182">
    <property type="entry name" value="GNAT_dom"/>
</dbReference>
<feature type="domain" description="N-acetyltransferase" evidence="1">
    <location>
        <begin position="76"/>
        <end position="156"/>
    </location>
</feature>
<dbReference type="PANTHER" id="PTHR42791">
    <property type="entry name" value="GNAT FAMILY ACETYLTRANSFERASE"/>
    <property type="match status" value="1"/>
</dbReference>
<protein>
    <submittedName>
        <fullName evidence="2">GNAT family N-acetyltransferase</fullName>
    </submittedName>
</protein>
<evidence type="ECO:0000313" key="3">
    <source>
        <dbReference type="Proteomes" id="UP001597145"/>
    </source>
</evidence>
<dbReference type="Gene3D" id="3.40.630.30">
    <property type="match status" value="1"/>
</dbReference>
<dbReference type="InterPro" id="IPR052523">
    <property type="entry name" value="Trichothecene_AcTrans"/>
</dbReference>
<accession>A0ABW4FWL9</accession>
<name>A0ABW4FWL9_9PSEU</name>
<dbReference type="CDD" id="cd04301">
    <property type="entry name" value="NAT_SF"/>
    <property type="match status" value="1"/>
</dbReference>
<keyword evidence="3" id="KW-1185">Reference proteome</keyword>